<dbReference type="InterPro" id="IPR036397">
    <property type="entry name" value="RNaseH_sf"/>
</dbReference>
<dbReference type="InterPro" id="IPR038717">
    <property type="entry name" value="Tc1-like_DDE_dom"/>
</dbReference>
<dbReference type="Gene3D" id="3.30.420.10">
    <property type="entry name" value="Ribonuclease H-like superfamily/Ribonuclease H"/>
    <property type="match status" value="1"/>
</dbReference>
<organism evidence="3 4">
    <name type="scientific">Candidatus Accumulibacter phosphatis</name>
    <dbReference type="NCBI Taxonomy" id="327160"/>
    <lineage>
        <taxon>Bacteria</taxon>
        <taxon>Pseudomonadati</taxon>
        <taxon>Pseudomonadota</taxon>
        <taxon>Betaproteobacteria</taxon>
        <taxon>Candidatus Accumulibacter</taxon>
    </lineage>
</organism>
<feature type="domain" description="Tc1-like transposase DDE" evidence="1">
    <location>
        <begin position="158"/>
        <end position="298"/>
    </location>
</feature>
<name>A0A080LRM8_9PROT</name>
<accession>A0A080LRM8</accession>
<dbReference type="PANTHER" id="PTHR46564:SF1">
    <property type="entry name" value="TRANSPOSASE"/>
    <property type="match status" value="1"/>
</dbReference>
<dbReference type="InterPro" id="IPR009057">
    <property type="entry name" value="Homeodomain-like_sf"/>
</dbReference>
<dbReference type="Pfam" id="PF13358">
    <property type="entry name" value="DDE_3"/>
    <property type="match status" value="1"/>
</dbReference>
<dbReference type="EMBL" id="JDVG02000630">
    <property type="protein sequence ID" value="KFB70896.1"/>
    <property type="molecule type" value="Genomic_DNA"/>
</dbReference>
<reference evidence="3 4" key="1">
    <citation type="submission" date="2014-02" db="EMBL/GenBank/DDBJ databases">
        <title>Expanding our view of genomic diversity in Candidatus Accumulibacter clades.</title>
        <authorList>
            <person name="Skennerton C.T."/>
            <person name="Barr J.J."/>
            <person name="Slater F.R."/>
            <person name="Bond P.L."/>
            <person name="Tyson G.W."/>
        </authorList>
    </citation>
    <scope>NUCLEOTIDE SEQUENCE [LARGE SCALE GENOMIC DNA]</scope>
    <source>
        <strain evidence="4">BA-91</strain>
    </source>
</reference>
<dbReference type="InterPro" id="IPR047655">
    <property type="entry name" value="Transpos_IS630-like"/>
</dbReference>
<sequence length="333" mass="38038">MDYFRKRAVQAIREDGYGPEIVAEVFGFSRSCIYEWLTRYDQGGYDALASRKPPGAEPVITPDMDVWLKETVLNSTPVAHGFDTFLWTRDILADLIRQQFGVTVAGVTVGLHLQQLGLSYQKPCYRDVKRNEQDIEFFLNVKFPRIRQLAKNMGADIGFEDEAGVGLRTRAGRTWGAIGHPPEIQVATQRGGYNVLSIVLPQGEMQYTVTADTVDAEQYIHFLKELLEGRTRPLILVMDRASFHRAKKVSEFVRAHRTQLRIFFFPKASPELNPDEQVWNEIKNHKIGKQPVKNKVDLRKRLESALSSLQQCTQRIQSFFQLPDTKYASVNVC</sequence>
<evidence type="ECO:0000313" key="3">
    <source>
        <dbReference type="EMBL" id="KFB70896.1"/>
    </source>
</evidence>
<dbReference type="Pfam" id="PF13384">
    <property type="entry name" value="HTH_23"/>
    <property type="match status" value="1"/>
</dbReference>
<dbReference type="AlphaFoldDB" id="A0A080LRM8"/>
<dbReference type="Pfam" id="PF13592">
    <property type="entry name" value="HTH_33"/>
    <property type="match status" value="1"/>
</dbReference>
<evidence type="ECO:0000313" key="4">
    <source>
        <dbReference type="Proteomes" id="UP000020077"/>
    </source>
</evidence>
<dbReference type="InterPro" id="IPR025959">
    <property type="entry name" value="Winged_HTH_dom"/>
</dbReference>
<dbReference type="NCBIfam" id="NF033545">
    <property type="entry name" value="transpos_IS630"/>
    <property type="match status" value="1"/>
</dbReference>
<comment type="caution">
    <text evidence="3">The sequence shown here is derived from an EMBL/GenBank/DDBJ whole genome shotgun (WGS) entry which is preliminary data.</text>
</comment>
<gene>
    <name evidence="3" type="ORF">AW09_003980</name>
</gene>
<feature type="domain" description="Winged helix-turn helix" evidence="2">
    <location>
        <begin position="86"/>
        <end position="139"/>
    </location>
</feature>
<dbReference type="SUPFAM" id="SSF46689">
    <property type="entry name" value="Homeodomain-like"/>
    <property type="match status" value="1"/>
</dbReference>
<proteinExistence type="predicted"/>
<dbReference type="GO" id="GO:0003676">
    <property type="term" value="F:nucleic acid binding"/>
    <property type="evidence" value="ECO:0007669"/>
    <property type="project" value="InterPro"/>
</dbReference>
<evidence type="ECO:0000259" key="2">
    <source>
        <dbReference type="Pfam" id="PF13592"/>
    </source>
</evidence>
<dbReference type="Proteomes" id="UP000020077">
    <property type="component" value="Unassembled WGS sequence"/>
</dbReference>
<dbReference type="PANTHER" id="PTHR46564">
    <property type="entry name" value="TRANSPOSASE"/>
    <property type="match status" value="1"/>
</dbReference>
<evidence type="ECO:0000259" key="1">
    <source>
        <dbReference type="Pfam" id="PF13358"/>
    </source>
</evidence>
<protein>
    <submittedName>
        <fullName evidence="3">Transposase</fullName>
    </submittedName>
</protein>